<gene>
    <name evidence="1" type="ORF">DEM34_11630</name>
</gene>
<evidence type="ECO:0000313" key="2">
    <source>
        <dbReference type="Proteomes" id="UP000245474"/>
    </source>
</evidence>
<reference evidence="1 2" key="1">
    <citation type="submission" date="2018-05" db="EMBL/GenBank/DDBJ databases">
        <title>Spiribacter halobius sp. nov., a moderately halophilic bacterium isolated from marine solar saltern.</title>
        <authorList>
            <person name="Zheng W.-S."/>
            <person name="Lu D.-C."/>
            <person name="Du Z.-J."/>
        </authorList>
    </citation>
    <scope>NUCLEOTIDE SEQUENCE [LARGE SCALE GENOMIC DNA]</scope>
    <source>
        <strain evidence="1 2">E85</strain>
    </source>
</reference>
<protein>
    <submittedName>
        <fullName evidence="1">Uncharacterized protein</fullName>
    </submittedName>
</protein>
<dbReference type="InterPro" id="IPR058227">
    <property type="entry name" value="RSP_7527-like"/>
</dbReference>
<dbReference type="NCBIfam" id="NF046098">
    <property type="entry name" value="RSP_7527_fam"/>
    <property type="match status" value="1"/>
</dbReference>
<dbReference type="EMBL" id="QFFI01000017">
    <property type="protein sequence ID" value="PWG62592.1"/>
    <property type="molecule type" value="Genomic_DNA"/>
</dbReference>
<name>A0A2U2N0J9_9GAMM</name>
<accession>A0A2U2N0J9</accession>
<dbReference type="RefSeq" id="WP_109678982.1">
    <property type="nucleotide sequence ID" value="NZ_CP086615.1"/>
</dbReference>
<proteinExistence type="predicted"/>
<dbReference type="AlphaFoldDB" id="A0A2U2N0J9"/>
<keyword evidence="2" id="KW-1185">Reference proteome</keyword>
<evidence type="ECO:0000313" key="1">
    <source>
        <dbReference type="EMBL" id="PWG62592.1"/>
    </source>
</evidence>
<dbReference type="Proteomes" id="UP000245474">
    <property type="component" value="Unassembled WGS sequence"/>
</dbReference>
<sequence>MNERTTIANTQQLTPEQVDALTARAHRLRDEYIAQAARRLLAAARRRLRALGTAPQGRLAGSH</sequence>
<organism evidence="1 2">
    <name type="scientific">Sediminicurvatus halobius</name>
    <dbReference type="NCBI Taxonomy" id="2182432"/>
    <lineage>
        <taxon>Bacteria</taxon>
        <taxon>Pseudomonadati</taxon>
        <taxon>Pseudomonadota</taxon>
        <taxon>Gammaproteobacteria</taxon>
        <taxon>Chromatiales</taxon>
        <taxon>Ectothiorhodospiraceae</taxon>
        <taxon>Sediminicurvatus</taxon>
    </lineage>
</organism>
<comment type="caution">
    <text evidence="1">The sequence shown here is derived from an EMBL/GenBank/DDBJ whole genome shotgun (WGS) entry which is preliminary data.</text>
</comment>